<feature type="domain" description="CheW-like" evidence="1">
    <location>
        <begin position="5"/>
        <end position="145"/>
    </location>
</feature>
<accession>A0ABU9XPI6</accession>
<dbReference type="Gene3D" id="2.30.30.40">
    <property type="entry name" value="SH3 Domains"/>
    <property type="match status" value="1"/>
</dbReference>
<dbReference type="Pfam" id="PF01584">
    <property type="entry name" value="CheW"/>
    <property type="match status" value="1"/>
</dbReference>
<organism evidence="2 3">
    <name type="scientific">Ornithinibacillus xuwenensis</name>
    <dbReference type="NCBI Taxonomy" id="3144668"/>
    <lineage>
        <taxon>Bacteria</taxon>
        <taxon>Bacillati</taxon>
        <taxon>Bacillota</taxon>
        <taxon>Bacilli</taxon>
        <taxon>Bacillales</taxon>
        <taxon>Bacillaceae</taxon>
        <taxon>Ornithinibacillus</taxon>
    </lineage>
</organism>
<evidence type="ECO:0000313" key="2">
    <source>
        <dbReference type="EMBL" id="MEN2769039.1"/>
    </source>
</evidence>
<dbReference type="EMBL" id="JBDIML010000009">
    <property type="protein sequence ID" value="MEN2769039.1"/>
    <property type="molecule type" value="Genomic_DNA"/>
</dbReference>
<dbReference type="PANTHER" id="PTHR22617">
    <property type="entry name" value="CHEMOTAXIS SENSOR HISTIDINE KINASE-RELATED"/>
    <property type="match status" value="1"/>
</dbReference>
<name>A0ABU9XPI6_9BACI</name>
<keyword evidence="3" id="KW-1185">Reference proteome</keyword>
<dbReference type="PROSITE" id="PS50851">
    <property type="entry name" value="CHEW"/>
    <property type="match status" value="1"/>
</dbReference>
<dbReference type="InterPro" id="IPR039315">
    <property type="entry name" value="CheW"/>
</dbReference>
<dbReference type="PANTHER" id="PTHR22617:SF23">
    <property type="entry name" value="CHEMOTAXIS PROTEIN CHEW"/>
    <property type="match status" value="1"/>
</dbReference>
<evidence type="ECO:0000259" key="1">
    <source>
        <dbReference type="PROSITE" id="PS50851"/>
    </source>
</evidence>
<protein>
    <submittedName>
        <fullName evidence="2">Chemotaxis protein CheW</fullName>
    </submittedName>
</protein>
<gene>
    <name evidence="2" type="ORF">ABC228_17840</name>
</gene>
<comment type="caution">
    <text evidence="2">The sequence shown here is derived from an EMBL/GenBank/DDBJ whole genome shotgun (WGS) entry which is preliminary data.</text>
</comment>
<dbReference type="SUPFAM" id="SSF50341">
    <property type="entry name" value="CheW-like"/>
    <property type="match status" value="1"/>
</dbReference>
<dbReference type="RefSeq" id="WP_345826537.1">
    <property type="nucleotide sequence ID" value="NZ_JBDIML010000009.1"/>
</dbReference>
<evidence type="ECO:0000313" key="3">
    <source>
        <dbReference type="Proteomes" id="UP001444625"/>
    </source>
</evidence>
<reference evidence="2 3" key="1">
    <citation type="submission" date="2024-05" db="EMBL/GenBank/DDBJ databases">
        <authorList>
            <person name="Haq I."/>
            <person name="Ullah Z."/>
            <person name="Ahmad R."/>
            <person name="Li M."/>
            <person name="Tong Y."/>
        </authorList>
    </citation>
    <scope>NUCLEOTIDE SEQUENCE [LARGE SCALE GENOMIC DNA]</scope>
    <source>
        <strain evidence="2 3">16A2E</strain>
    </source>
</reference>
<proteinExistence type="predicted"/>
<dbReference type="InterPro" id="IPR002545">
    <property type="entry name" value="CheW-lke_dom"/>
</dbReference>
<dbReference type="Gene3D" id="2.40.50.180">
    <property type="entry name" value="CheA-289, Domain 4"/>
    <property type="match status" value="1"/>
</dbReference>
<dbReference type="Proteomes" id="UP001444625">
    <property type="component" value="Unassembled WGS sequence"/>
</dbReference>
<dbReference type="SMART" id="SM00260">
    <property type="entry name" value="CheW"/>
    <property type="match status" value="1"/>
</dbReference>
<sequence>MMEETVKIIVFTLNGQRYGADVKQVMSIEKMKEITKVPGTSEFIKGIMTLHGETVPVIDLKERLEIDQTEPSDLNRIVVVKVDNIQVGLIVDAATDVLDIDSSVIEEAKEMGGMVRKEYIKGVAKLESELLILLELGKVLAMEEAEELKEVAN</sequence>
<dbReference type="InterPro" id="IPR036061">
    <property type="entry name" value="CheW-like_dom_sf"/>
</dbReference>